<dbReference type="CDD" id="cd03255">
    <property type="entry name" value="ABC_MJ0796_LolCDE_FtsE"/>
    <property type="match status" value="1"/>
</dbReference>
<organism evidence="6 7">
    <name type="scientific">Actinomyces viscosus</name>
    <dbReference type="NCBI Taxonomy" id="1656"/>
    <lineage>
        <taxon>Bacteria</taxon>
        <taxon>Bacillati</taxon>
        <taxon>Actinomycetota</taxon>
        <taxon>Actinomycetes</taxon>
        <taxon>Actinomycetales</taxon>
        <taxon>Actinomycetaceae</taxon>
        <taxon>Actinomyces</taxon>
    </lineage>
</organism>
<dbReference type="Gene3D" id="3.40.50.300">
    <property type="entry name" value="P-loop containing nucleotide triphosphate hydrolases"/>
    <property type="match status" value="1"/>
</dbReference>
<keyword evidence="6" id="KW-0378">Hydrolase</keyword>
<dbReference type="SUPFAM" id="SSF52540">
    <property type="entry name" value="P-loop containing nucleoside triphosphate hydrolases"/>
    <property type="match status" value="1"/>
</dbReference>
<evidence type="ECO:0000256" key="3">
    <source>
        <dbReference type="ARBA" id="ARBA00022840"/>
    </source>
</evidence>
<dbReference type="Pfam" id="PF00005">
    <property type="entry name" value="ABC_tran"/>
    <property type="match status" value="1"/>
</dbReference>
<keyword evidence="3 6" id="KW-0067">ATP-binding</keyword>
<dbReference type="InterPro" id="IPR003439">
    <property type="entry name" value="ABC_transporter-like_ATP-bd"/>
</dbReference>
<dbReference type="KEGG" id="avc:NCTC10951_02115"/>
<gene>
    <name evidence="6" type="primary">macB_7</name>
    <name evidence="6" type="ORF">NCTC10951_02115</name>
</gene>
<dbReference type="Proteomes" id="UP000268658">
    <property type="component" value="Chromosome"/>
</dbReference>
<evidence type="ECO:0000256" key="4">
    <source>
        <dbReference type="SAM" id="MobiDB-lite"/>
    </source>
</evidence>
<name>A0A3S4Z2R8_ACTVI</name>
<dbReference type="SMART" id="SM00382">
    <property type="entry name" value="AAA"/>
    <property type="match status" value="1"/>
</dbReference>
<dbReference type="AlphaFoldDB" id="A0A3S4Z2R8"/>
<evidence type="ECO:0000259" key="5">
    <source>
        <dbReference type="PROSITE" id="PS50893"/>
    </source>
</evidence>
<reference evidence="6 7" key="1">
    <citation type="submission" date="2018-12" db="EMBL/GenBank/DDBJ databases">
        <authorList>
            <consortium name="Pathogen Informatics"/>
        </authorList>
    </citation>
    <scope>NUCLEOTIDE SEQUENCE [LARGE SCALE GENOMIC DNA]</scope>
    <source>
        <strain evidence="6 7">NCTC10951</strain>
    </source>
</reference>
<dbReference type="RefSeq" id="WP_232023020.1">
    <property type="nucleotide sequence ID" value="NZ_JASPER010000082.1"/>
</dbReference>
<dbReference type="GO" id="GO:0005524">
    <property type="term" value="F:ATP binding"/>
    <property type="evidence" value="ECO:0007669"/>
    <property type="project" value="UniProtKB-KW"/>
</dbReference>
<dbReference type="InterPro" id="IPR015854">
    <property type="entry name" value="ABC_transpr_LolD-like"/>
</dbReference>
<dbReference type="PROSITE" id="PS50893">
    <property type="entry name" value="ABC_TRANSPORTER_2"/>
    <property type="match status" value="1"/>
</dbReference>
<accession>A0A3S4Z2R8</accession>
<evidence type="ECO:0000256" key="1">
    <source>
        <dbReference type="ARBA" id="ARBA00022448"/>
    </source>
</evidence>
<dbReference type="GO" id="GO:0016887">
    <property type="term" value="F:ATP hydrolysis activity"/>
    <property type="evidence" value="ECO:0007669"/>
    <property type="project" value="InterPro"/>
</dbReference>
<sequence length="275" mass="28619">MALWSGHGQSSRSSRSGCSAQAGHESETADLDGPAAVEACELRKSFPVPGGEPIEILHGVSCAMMPGRMTALVGPSGSGKSTALLCLAGLEAATSGRVRLLGRDLGGLPAARVAELYRDWVGFVFQAYNLVPYLTVRENITISDTLAGRRPDPVRVRTVLAGLGLEARADASATTLSGGEQQRVALGRVLYRRPPVVFADEPTGALDTRSAAFVLAELRRLADDGAAVVLVTHDLGAAALAETVLIMRDGRIVDHRRGASADELLAAVNQTGAAA</sequence>
<dbReference type="EC" id="3.6.3.-" evidence="6"/>
<evidence type="ECO:0000313" key="7">
    <source>
        <dbReference type="Proteomes" id="UP000268658"/>
    </source>
</evidence>
<evidence type="ECO:0000256" key="2">
    <source>
        <dbReference type="ARBA" id="ARBA00022741"/>
    </source>
</evidence>
<dbReference type="GO" id="GO:0022857">
    <property type="term" value="F:transmembrane transporter activity"/>
    <property type="evidence" value="ECO:0007669"/>
    <property type="project" value="TreeGrafter"/>
</dbReference>
<evidence type="ECO:0000313" key="6">
    <source>
        <dbReference type="EMBL" id="VEI17283.1"/>
    </source>
</evidence>
<proteinExistence type="predicted"/>
<keyword evidence="1" id="KW-0813">Transport</keyword>
<feature type="compositionally biased region" description="Low complexity" evidence="4">
    <location>
        <begin position="1"/>
        <end position="23"/>
    </location>
</feature>
<protein>
    <submittedName>
        <fullName evidence="6">Macrolide export ATP-binding/permease protein MacB</fullName>
        <ecNumber evidence="6">3.6.3.-</ecNumber>
    </submittedName>
</protein>
<feature type="region of interest" description="Disordered" evidence="4">
    <location>
        <begin position="1"/>
        <end position="30"/>
    </location>
</feature>
<dbReference type="InterPro" id="IPR017871">
    <property type="entry name" value="ABC_transporter-like_CS"/>
</dbReference>
<dbReference type="PANTHER" id="PTHR24220">
    <property type="entry name" value="IMPORT ATP-BINDING PROTEIN"/>
    <property type="match status" value="1"/>
</dbReference>
<dbReference type="InterPro" id="IPR027417">
    <property type="entry name" value="P-loop_NTPase"/>
</dbReference>
<dbReference type="PANTHER" id="PTHR24220:SF685">
    <property type="entry name" value="ABC TRANSPORTER RELATED"/>
    <property type="match status" value="1"/>
</dbReference>
<dbReference type="GO" id="GO:0005886">
    <property type="term" value="C:plasma membrane"/>
    <property type="evidence" value="ECO:0007669"/>
    <property type="project" value="TreeGrafter"/>
</dbReference>
<dbReference type="PROSITE" id="PS00211">
    <property type="entry name" value="ABC_TRANSPORTER_1"/>
    <property type="match status" value="1"/>
</dbReference>
<feature type="domain" description="ABC transporter" evidence="5">
    <location>
        <begin position="37"/>
        <end position="274"/>
    </location>
</feature>
<dbReference type="InterPro" id="IPR017911">
    <property type="entry name" value="MacB-like_ATP-bd"/>
</dbReference>
<dbReference type="EMBL" id="LR134477">
    <property type="protein sequence ID" value="VEI17283.1"/>
    <property type="molecule type" value="Genomic_DNA"/>
</dbReference>
<keyword evidence="2" id="KW-0547">Nucleotide-binding</keyword>
<dbReference type="InterPro" id="IPR003593">
    <property type="entry name" value="AAA+_ATPase"/>
</dbReference>